<evidence type="ECO:0000256" key="2">
    <source>
        <dbReference type="ARBA" id="ARBA00022692"/>
    </source>
</evidence>
<dbReference type="EMBL" id="NTJZ01000005">
    <property type="protein sequence ID" value="PDH34057.1"/>
    <property type="molecule type" value="Genomic_DNA"/>
</dbReference>
<feature type="transmembrane region" description="Helical" evidence="7">
    <location>
        <begin position="36"/>
        <end position="52"/>
    </location>
</feature>
<keyword evidence="6 7" id="KW-0472">Membrane</keyword>
<dbReference type="GO" id="GO:0016020">
    <property type="term" value="C:membrane"/>
    <property type="evidence" value="ECO:0007669"/>
    <property type="project" value="GOC"/>
</dbReference>
<dbReference type="Pfam" id="PF04116">
    <property type="entry name" value="FA_hydroxylase"/>
    <property type="match status" value="1"/>
</dbReference>
<organism evidence="9 10">
    <name type="scientific">OM182 bacterium MED-G28</name>
    <dbReference type="NCBI Taxonomy" id="1986256"/>
    <lineage>
        <taxon>Bacteria</taxon>
        <taxon>Pseudomonadati</taxon>
        <taxon>Pseudomonadota</taxon>
        <taxon>Gammaproteobacteria</taxon>
        <taxon>OMG group</taxon>
        <taxon>OM182 clade</taxon>
    </lineage>
</organism>
<evidence type="ECO:0000256" key="6">
    <source>
        <dbReference type="ARBA" id="ARBA00023136"/>
    </source>
</evidence>
<evidence type="ECO:0000256" key="5">
    <source>
        <dbReference type="ARBA" id="ARBA00023098"/>
    </source>
</evidence>
<keyword evidence="5" id="KW-0443">Lipid metabolism</keyword>
<keyword evidence="2 7" id="KW-0812">Transmembrane</keyword>
<evidence type="ECO:0000256" key="4">
    <source>
        <dbReference type="ARBA" id="ARBA00023002"/>
    </source>
</evidence>
<dbReference type="GO" id="GO:0050479">
    <property type="term" value="F:glyceryl-ether monooxygenase activity"/>
    <property type="evidence" value="ECO:0007669"/>
    <property type="project" value="TreeGrafter"/>
</dbReference>
<feature type="transmembrane region" description="Helical" evidence="7">
    <location>
        <begin position="111"/>
        <end position="131"/>
    </location>
</feature>
<evidence type="ECO:0000313" key="10">
    <source>
        <dbReference type="Proteomes" id="UP000219329"/>
    </source>
</evidence>
<dbReference type="InterPro" id="IPR006694">
    <property type="entry name" value="Fatty_acid_hydroxylase"/>
</dbReference>
<evidence type="ECO:0000313" key="9">
    <source>
        <dbReference type="EMBL" id="PDH34057.1"/>
    </source>
</evidence>
<dbReference type="GO" id="GO:0008610">
    <property type="term" value="P:lipid biosynthetic process"/>
    <property type="evidence" value="ECO:0007669"/>
    <property type="project" value="InterPro"/>
</dbReference>
<accession>A0A2A5WCT8</accession>
<dbReference type="GO" id="GO:0006643">
    <property type="term" value="P:membrane lipid metabolic process"/>
    <property type="evidence" value="ECO:0007669"/>
    <property type="project" value="TreeGrafter"/>
</dbReference>
<sequence>MRRHTKKVYHLILYKLNTNLVTISPAIQQWLQILSLWGWIWIIPILERLFPLKGQKFVRKGMINDLIHTYHRVHLWTMLNAALIAWLAIYAQENLGQGPFLRGGLIGAHWAISFIAILLFGHVTFYGAHYLSHKVPMLWQFHRVHHSSLTLDSFSTSRFHIIDKTLFAGPFLLLVTYFQPDPAMAFLFVCFNDFWGRYGHGNIKDAHWLGYFMSNPKFHRWHHSNHPEAIDKNFSAEFNFLDWIFGTAYYPKGKVPDNFGIPEYSNNIIVQHYQPFVDCYKIAKKDGWMGLFRKPKNNNTNSLEAKHD</sequence>
<dbReference type="PANTHER" id="PTHR21624">
    <property type="entry name" value="STEROL DESATURASE-RELATED PROTEIN"/>
    <property type="match status" value="1"/>
</dbReference>
<proteinExistence type="predicted"/>
<feature type="transmembrane region" description="Helical" evidence="7">
    <location>
        <begin position="73"/>
        <end position="91"/>
    </location>
</feature>
<name>A0A2A5WCT8_9GAMM</name>
<dbReference type="InterPro" id="IPR051689">
    <property type="entry name" value="Sterol_desaturase/TMEM195"/>
</dbReference>
<comment type="caution">
    <text evidence="9">The sequence shown here is derived from an EMBL/GenBank/DDBJ whole genome shotgun (WGS) entry which is preliminary data.</text>
</comment>
<dbReference type="Proteomes" id="UP000219329">
    <property type="component" value="Unassembled WGS sequence"/>
</dbReference>
<evidence type="ECO:0000256" key="7">
    <source>
        <dbReference type="SAM" id="Phobius"/>
    </source>
</evidence>
<dbReference type="PANTHER" id="PTHR21624:SF1">
    <property type="entry name" value="ALKYLGLYCEROL MONOOXYGENASE"/>
    <property type="match status" value="1"/>
</dbReference>
<dbReference type="GO" id="GO:0012505">
    <property type="term" value="C:endomembrane system"/>
    <property type="evidence" value="ECO:0007669"/>
    <property type="project" value="UniProtKB-SubCell"/>
</dbReference>
<dbReference type="GO" id="GO:0005506">
    <property type="term" value="F:iron ion binding"/>
    <property type="evidence" value="ECO:0007669"/>
    <property type="project" value="InterPro"/>
</dbReference>
<evidence type="ECO:0000256" key="1">
    <source>
        <dbReference type="ARBA" id="ARBA00004127"/>
    </source>
</evidence>
<comment type="subcellular location">
    <subcellularLocation>
        <location evidence="1">Endomembrane system</location>
        <topology evidence="1">Multi-pass membrane protein</topology>
    </subcellularLocation>
</comment>
<dbReference type="AlphaFoldDB" id="A0A2A5WCT8"/>
<keyword evidence="4" id="KW-0560">Oxidoreductase</keyword>
<keyword evidence="3 7" id="KW-1133">Transmembrane helix</keyword>
<protein>
    <recommendedName>
        <fullName evidence="8">Fatty acid hydroxylase domain-containing protein</fullName>
    </recommendedName>
</protein>
<gene>
    <name evidence="9" type="ORF">CNF02_06795</name>
</gene>
<evidence type="ECO:0000256" key="3">
    <source>
        <dbReference type="ARBA" id="ARBA00022989"/>
    </source>
</evidence>
<reference evidence="9 10" key="1">
    <citation type="submission" date="2017-08" db="EMBL/GenBank/DDBJ databases">
        <title>Fine stratification of microbial communities through a metagenomic profile of the photic zone.</title>
        <authorList>
            <person name="Haro-Moreno J.M."/>
            <person name="Lopez-Perez M."/>
            <person name="De La Torre J."/>
            <person name="Picazo A."/>
            <person name="Camacho A."/>
            <person name="Rodriguez-Valera F."/>
        </authorList>
    </citation>
    <scope>NUCLEOTIDE SEQUENCE [LARGE SCALE GENOMIC DNA]</scope>
    <source>
        <strain evidence="9">MED-G28</strain>
    </source>
</reference>
<evidence type="ECO:0000259" key="8">
    <source>
        <dbReference type="Pfam" id="PF04116"/>
    </source>
</evidence>
<feature type="domain" description="Fatty acid hydroxylase" evidence="8">
    <location>
        <begin position="115"/>
        <end position="247"/>
    </location>
</feature>